<evidence type="ECO:0000256" key="2">
    <source>
        <dbReference type="ARBA" id="ARBA00023180"/>
    </source>
</evidence>
<dbReference type="Gene3D" id="2.160.20.10">
    <property type="entry name" value="Single-stranded right-handed beta-helix, Pectin lyase-like"/>
    <property type="match status" value="1"/>
</dbReference>
<evidence type="ECO:0000313" key="4">
    <source>
        <dbReference type="EMBL" id="TJZ62150.1"/>
    </source>
</evidence>
<feature type="region of interest" description="Disordered" evidence="3">
    <location>
        <begin position="682"/>
        <end position="714"/>
    </location>
</feature>
<dbReference type="PANTHER" id="PTHR42970:SF1">
    <property type="entry name" value="PECTATE LYASE C-RELATED"/>
    <property type="match status" value="1"/>
</dbReference>
<evidence type="ECO:0000256" key="1">
    <source>
        <dbReference type="ARBA" id="ARBA00022723"/>
    </source>
</evidence>
<dbReference type="EMBL" id="SUME01000002">
    <property type="protein sequence ID" value="TJZ62150.1"/>
    <property type="molecule type" value="Genomic_DNA"/>
</dbReference>
<dbReference type="InterPro" id="IPR012334">
    <property type="entry name" value="Pectin_lyas_fold"/>
</dbReference>
<keyword evidence="5" id="KW-1185">Reference proteome</keyword>
<accession>A0A4U0P4K7</accession>
<protein>
    <submittedName>
        <fullName evidence="4">T9SS C-terminal target domain-containing protein</fullName>
    </submittedName>
</protein>
<comment type="caution">
    <text evidence="4">The sequence shown here is derived from an EMBL/GenBank/DDBJ whole genome shotgun (WGS) entry which is preliminary data.</text>
</comment>
<dbReference type="Proteomes" id="UP000306808">
    <property type="component" value="Unassembled WGS sequence"/>
</dbReference>
<dbReference type="RefSeq" id="WP_136900494.1">
    <property type="nucleotide sequence ID" value="NZ_SUME01000002.1"/>
</dbReference>
<keyword evidence="2" id="KW-0325">Glycoprotein</keyword>
<keyword evidence="1" id="KW-0479">Metal-binding</keyword>
<dbReference type="AlphaFoldDB" id="A0A4U0P4K7"/>
<name>A0A4U0P4K7_9SPHI</name>
<dbReference type="InterPro" id="IPR052063">
    <property type="entry name" value="Polysaccharide_Lyase_1"/>
</dbReference>
<organism evidence="4 5">
    <name type="scientific">Sphingobacterium olei</name>
    <dbReference type="NCBI Taxonomy" id="2571155"/>
    <lineage>
        <taxon>Bacteria</taxon>
        <taxon>Pseudomonadati</taxon>
        <taxon>Bacteroidota</taxon>
        <taxon>Sphingobacteriia</taxon>
        <taxon>Sphingobacteriales</taxon>
        <taxon>Sphingobacteriaceae</taxon>
        <taxon>Sphingobacterium</taxon>
    </lineage>
</organism>
<gene>
    <name evidence="4" type="ORF">FAZ15_06475</name>
</gene>
<feature type="compositionally biased region" description="Basic and acidic residues" evidence="3">
    <location>
        <begin position="705"/>
        <end position="714"/>
    </location>
</feature>
<reference evidence="4 5" key="1">
    <citation type="submission" date="2019-04" db="EMBL/GenBank/DDBJ databases">
        <title>Sphingobacterium olei sp. nov., isolated from oil-contaminated soil.</title>
        <authorList>
            <person name="Liu B."/>
        </authorList>
    </citation>
    <scope>NUCLEOTIDE SEQUENCE [LARGE SCALE GENOMIC DNA]</scope>
    <source>
        <strain evidence="4 5">HAL-9</strain>
    </source>
</reference>
<dbReference type="GO" id="GO:0046872">
    <property type="term" value="F:metal ion binding"/>
    <property type="evidence" value="ECO:0007669"/>
    <property type="project" value="UniProtKB-KW"/>
</dbReference>
<proteinExistence type="predicted"/>
<dbReference type="InterPro" id="IPR011050">
    <property type="entry name" value="Pectin_lyase_fold/virulence"/>
</dbReference>
<dbReference type="SUPFAM" id="SSF51126">
    <property type="entry name" value="Pectin lyase-like"/>
    <property type="match status" value="1"/>
</dbReference>
<dbReference type="OrthoDB" id="8737820at2"/>
<dbReference type="PANTHER" id="PTHR42970">
    <property type="entry name" value="PECTATE LYASE C-RELATED"/>
    <property type="match status" value="1"/>
</dbReference>
<sequence>MKIKSIFYSGFGILMLTCLIKFVQGQDAKPHVKVDFNMNGRSPQEVEYDHGNSSHVHWTVSKPLADEVTVNGPTFSVKKGKRGGPLSPTYYKASVQKGLFDARFTNDGVMVGGGDFAEGAVIDLIIKGLPKGQHSLQTFHNMTDNLEAEEACPIDIYVNNVQKVSGLLPTVRLERIEDIASARLVLDVKENEDVVVSFRAVESGAQSIKNVIINGFYLNAADVADLARAIEPVNGNEHVDVPIGGGHTLRWESAKGAQSHDIYFGKDSLAVASADRNSPLFKGNQPKADTTYAINNLYSMDTYYWRIDEVVSKDEMHKGEVWRFRTAQLAFEGAEGFGRWARGGRGGQVVYVDNLNDSGPGSLREAVTNDIGPRTIVFNVGGVIELKSRLVLSDRYVTVAGQTAPGKGILIRSAPFGIGASDAVVRFIRLRLGAGPTADGMGMNGNYSIMDHCSISWTIDESFSSRGAKNITLQRTLISEALNAAGHKNYPAGKEHGYAATISGSKGSFHHNLLAHCYGRNWSLGGGLDGNNYMTGLLDIRNNVVYNWGSRATDGGAHEVNFVNNYYKPGAGTTRLPEVYNQQHENIGLGTQRVYFAGNVVPGVFDEQSQDRGRKATYSNGATKTYETFVDEQFFDAPVTTQSAKHAYKMVLSDVGATQPYFDTHDQRMVEETLAGTFSVKGSVTGKPGFPDDEKDSGGYEDYPTTERDEKWDSDRDGLPDWWEKIHGFNIHSPSGDFSDANADVDRDGFTNLDHYLQWMAQPHYNAVNGNDVIIDVKELSRGFEAKAVYTVAKTVNGTATVHDNMVTFKPSKEGLCSFEFTVTDSEGHRMTRQVHILAK</sequence>
<evidence type="ECO:0000313" key="5">
    <source>
        <dbReference type="Proteomes" id="UP000306808"/>
    </source>
</evidence>
<evidence type="ECO:0000256" key="3">
    <source>
        <dbReference type="SAM" id="MobiDB-lite"/>
    </source>
</evidence>